<evidence type="ECO:0000313" key="3">
    <source>
        <dbReference type="EMBL" id="NEK25040.1"/>
    </source>
</evidence>
<dbReference type="RefSeq" id="WP_164356264.1">
    <property type="nucleotide sequence ID" value="NZ_JAABNT010000034.1"/>
</dbReference>
<gene>
    <name evidence="3" type="ORF">GV827_21985</name>
</gene>
<dbReference type="PANTHER" id="PTHR33755:SF7">
    <property type="entry name" value="TOXIN MODULE OF TOXIN-ANTITOXIN SYSTEM RELE_STBE FAMILY"/>
    <property type="match status" value="1"/>
</dbReference>
<comment type="similarity">
    <text evidence="1">Belongs to the RelE toxin family.</text>
</comment>
<evidence type="ECO:0000256" key="1">
    <source>
        <dbReference type="ARBA" id="ARBA00006226"/>
    </source>
</evidence>
<protein>
    <submittedName>
        <fullName evidence="3">Type II toxin-antitoxin system RelE/ParE family toxin</fullName>
    </submittedName>
</protein>
<reference evidence="3 4" key="1">
    <citation type="submission" date="2020-01" db="EMBL/GenBank/DDBJ databases">
        <title>Sulfitobacter sediminilitoris sp. nov., isolated from a tidal flat.</title>
        <authorList>
            <person name="Park S."/>
            <person name="Yoon J.-H."/>
        </authorList>
    </citation>
    <scope>NUCLEOTIDE SEQUENCE [LARGE SCALE GENOMIC DNA]</scope>
    <source>
        <strain evidence="3 4">JBTF-M27</strain>
    </source>
</reference>
<dbReference type="AlphaFoldDB" id="A0A6P0CI14"/>
<dbReference type="InterPro" id="IPR035093">
    <property type="entry name" value="RelE/ParE_toxin_dom_sf"/>
</dbReference>
<sequence>MPQLIWSPEALADVQRLYRFLSEKNPDAARRAASAIRDGMQIVADHPDVGRPVDDMDPEFREWPISFGASGYVALYRLQQDSALVVAVRHQKEVEYQAS</sequence>
<organism evidence="3 4">
    <name type="scientific">Sulfitobacter sediminilitoris</name>
    <dbReference type="NCBI Taxonomy" id="2698830"/>
    <lineage>
        <taxon>Bacteria</taxon>
        <taxon>Pseudomonadati</taxon>
        <taxon>Pseudomonadota</taxon>
        <taxon>Alphaproteobacteria</taxon>
        <taxon>Rhodobacterales</taxon>
        <taxon>Roseobacteraceae</taxon>
        <taxon>Sulfitobacter</taxon>
    </lineage>
</organism>
<comment type="caution">
    <text evidence="3">The sequence shown here is derived from an EMBL/GenBank/DDBJ whole genome shotgun (WGS) entry which is preliminary data.</text>
</comment>
<name>A0A6P0CI14_9RHOB</name>
<evidence type="ECO:0000256" key="2">
    <source>
        <dbReference type="ARBA" id="ARBA00022649"/>
    </source>
</evidence>
<keyword evidence="2" id="KW-1277">Toxin-antitoxin system</keyword>
<evidence type="ECO:0000313" key="4">
    <source>
        <dbReference type="Proteomes" id="UP000468591"/>
    </source>
</evidence>
<dbReference type="Gene3D" id="3.30.2310.20">
    <property type="entry name" value="RelE-like"/>
    <property type="match status" value="1"/>
</dbReference>
<dbReference type="PANTHER" id="PTHR33755">
    <property type="entry name" value="TOXIN PARE1-RELATED"/>
    <property type="match status" value="1"/>
</dbReference>
<proteinExistence type="inferred from homology"/>
<dbReference type="Pfam" id="PF05016">
    <property type="entry name" value="ParE_toxin"/>
    <property type="match status" value="1"/>
</dbReference>
<dbReference type="InterPro" id="IPR007712">
    <property type="entry name" value="RelE/ParE_toxin"/>
</dbReference>
<keyword evidence="4" id="KW-1185">Reference proteome</keyword>
<accession>A0A6P0CI14</accession>
<dbReference type="Proteomes" id="UP000468591">
    <property type="component" value="Unassembled WGS sequence"/>
</dbReference>
<dbReference type="InterPro" id="IPR051803">
    <property type="entry name" value="TA_system_RelE-like_toxin"/>
</dbReference>
<dbReference type="EMBL" id="JAABNT010000034">
    <property type="protein sequence ID" value="NEK25040.1"/>
    <property type="molecule type" value="Genomic_DNA"/>
</dbReference>